<accession>A0A812PVK4</accession>
<evidence type="ECO:0000313" key="2">
    <source>
        <dbReference type="Proteomes" id="UP000604046"/>
    </source>
</evidence>
<feature type="non-terminal residue" evidence="1">
    <location>
        <position position="1"/>
    </location>
</feature>
<dbReference type="AlphaFoldDB" id="A0A812PVK4"/>
<comment type="caution">
    <text evidence="1">The sequence shown here is derived from an EMBL/GenBank/DDBJ whole genome shotgun (WGS) entry which is preliminary data.</text>
</comment>
<sequence>NGAVLLLTSRLTDPQQSKVAAAVLGDYFSTLSSPSSPTPGDHMLADSLANPADIFMQYVPGNLEVRVGQLVEMRPSSAAHLQGYRFSVAPRLPPGVTLDERSGLVYGKPEEATPEQVNYFVTAWNLDHSPMRMRQALIKLTINSESEAQRDL</sequence>
<organism evidence="1 2">
    <name type="scientific">Symbiodinium natans</name>
    <dbReference type="NCBI Taxonomy" id="878477"/>
    <lineage>
        <taxon>Eukaryota</taxon>
        <taxon>Sar</taxon>
        <taxon>Alveolata</taxon>
        <taxon>Dinophyceae</taxon>
        <taxon>Suessiales</taxon>
        <taxon>Symbiodiniaceae</taxon>
        <taxon>Symbiodinium</taxon>
    </lineage>
</organism>
<dbReference type="EMBL" id="CAJNDS010002205">
    <property type="protein sequence ID" value="CAE7371476.1"/>
    <property type="molecule type" value="Genomic_DNA"/>
</dbReference>
<evidence type="ECO:0000313" key="1">
    <source>
        <dbReference type="EMBL" id="CAE7371476.1"/>
    </source>
</evidence>
<reference evidence="1" key="1">
    <citation type="submission" date="2021-02" db="EMBL/GenBank/DDBJ databases">
        <authorList>
            <person name="Dougan E. K."/>
            <person name="Rhodes N."/>
            <person name="Thang M."/>
            <person name="Chan C."/>
        </authorList>
    </citation>
    <scope>NUCLEOTIDE SEQUENCE</scope>
</reference>
<gene>
    <name evidence="1" type="ORF">SNAT2548_LOCUS20278</name>
</gene>
<name>A0A812PVK4_9DINO</name>
<keyword evidence="2" id="KW-1185">Reference proteome</keyword>
<proteinExistence type="predicted"/>
<protein>
    <submittedName>
        <fullName evidence="1">Uncharacterized protein</fullName>
    </submittedName>
</protein>
<dbReference type="Proteomes" id="UP000604046">
    <property type="component" value="Unassembled WGS sequence"/>
</dbReference>